<proteinExistence type="predicted"/>
<evidence type="ECO:0000313" key="2">
    <source>
        <dbReference type="EMBL" id="GGS71920.1"/>
    </source>
</evidence>
<accession>A0ABQ2TIC6</accession>
<organism evidence="2 3">
    <name type="scientific">Streptomyces pseudogriseolus</name>
    <name type="common">Streptomyces gancidicus</name>
    <name type="synonym">Streptomyces rubiginosus</name>
    <dbReference type="NCBI Taxonomy" id="36817"/>
    <lineage>
        <taxon>Bacteria</taxon>
        <taxon>Bacillati</taxon>
        <taxon>Actinomycetota</taxon>
        <taxon>Actinomycetes</taxon>
        <taxon>Kitasatosporales</taxon>
        <taxon>Streptomycetaceae</taxon>
        <taxon>Streptomyces</taxon>
        <taxon>Streptomyces pseudogriseolus group</taxon>
    </lineage>
</organism>
<sequence>MRWRDSIGDAMRELKAIRGELERLGDRTAELTALRGQLEQSQQKIAEKIEWGVLPLREENREVRRRQDRMISDLNDTRGELRHLLDLVEVLRPLMQAQAAGETPPASPPEHGAETHHSSGEPAPAPAVTPDDITQGGTVENSTNEPQPASGDGEPELALKTAIEAAYRAEGSADHPACQPSAAAEDPEVAHGVLLLKAAGVASAELIAHLDTWEWLLTRTAGHDHFRIPPFVEDSKAGRVRTVLSGRSLIALLIELWNTRSTASALGGDWPLAQAVYLRIASGLADVTGQGTTIRIVLDDGLPPDPGAAD</sequence>
<evidence type="ECO:0000256" key="1">
    <source>
        <dbReference type="SAM" id="MobiDB-lite"/>
    </source>
</evidence>
<feature type="region of interest" description="Disordered" evidence="1">
    <location>
        <begin position="98"/>
        <end position="154"/>
    </location>
</feature>
<name>A0ABQ2TIC6_STREZ</name>
<reference evidence="3" key="1">
    <citation type="journal article" date="2019" name="Int. J. Syst. Evol. Microbiol.">
        <title>The Global Catalogue of Microorganisms (GCM) 10K type strain sequencing project: providing services to taxonomists for standard genome sequencing and annotation.</title>
        <authorList>
            <consortium name="The Broad Institute Genomics Platform"/>
            <consortium name="The Broad Institute Genome Sequencing Center for Infectious Disease"/>
            <person name="Wu L."/>
            <person name="Ma J."/>
        </authorList>
    </citation>
    <scope>NUCLEOTIDE SEQUENCE [LARGE SCALE GENOMIC DNA]</scope>
    <source>
        <strain evidence="3">JCM 4416</strain>
    </source>
</reference>
<gene>
    <name evidence="2" type="ORF">GCM10010285_58560</name>
</gene>
<dbReference type="Proteomes" id="UP000597853">
    <property type="component" value="Unassembled WGS sequence"/>
</dbReference>
<evidence type="ECO:0000313" key="3">
    <source>
        <dbReference type="Proteomes" id="UP000597853"/>
    </source>
</evidence>
<keyword evidence="3" id="KW-1185">Reference proteome</keyword>
<feature type="compositionally biased region" description="Polar residues" evidence="1">
    <location>
        <begin position="135"/>
        <end position="147"/>
    </location>
</feature>
<protein>
    <submittedName>
        <fullName evidence="2">Uncharacterized protein</fullName>
    </submittedName>
</protein>
<comment type="caution">
    <text evidence="2">The sequence shown here is derived from an EMBL/GenBank/DDBJ whole genome shotgun (WGS) entry which is preliminary data.</text>
</comment>
<dbReference type="EMBL" id="BMTX01000027">
    <property type="protein sequence ID" value="GGS71920.1"/>
    <property type="molecule type" value="Genomic_DNA"/>
</dbReference>